<keyword evidence="3" id="KW-1185">Reference proteome</keyword>
<sequence>MAPPSPRRYVITGAPGAGKSTILAVLRERGYAVVDEAATDVIAREQARGDSEPWRAETFVEAVTRLQQERRQRPVPTGATVQVFDRSPLCTLALAHYGERPVPPLLESEVARIVAEGIYRPRVFFVRLLGFITPTAARRISYAHSVRFERFHEQAYRDHGFELADVPAGPPEQRADLIERAIAADD</sequence>
<feature type="domain" description="NadR/Ttd14 AAA" evidence="1">
    <location>
        <begin position="8"/>
        <end position="174"/>
    </location>
</feature>
<reference evidence="2" key="1">
    <citation type="submission" date="2021-03" db="EMBL/GenBank/DDBJ databases">
        <title>Whole genome shotgun sequence of Actinoplanes auranticolor NBRC 12245.</title>
        <authorList>
            <person name="Komaki H."/>
            <person name="Tamura T."/>
        </authorList>
    </citation>
    <scope>NUCLEOTIDE SEQUENCE</scope>
    <source>
        <strain evidence="2">NBRC 12245</strain>
    </source>
</reference>
<dbReference type="EMBL" id="BOQL01000044">
    <property type="protein sequence ID" value="GIM73347.1"/>
    <property type="molecule type" value="Genomic_DNA"/>
</dbReference>
<proteinExistence type="predicted"/>
<dbReference type="RefSeq" id="WP_212991491.1">
    <property type="nucleotide sequence ID" value="NZ_BAABEA010000054.1"/>
</dbReference>
<evidence type="ECO:0000259" key="1">
    <source>
        <dbReference type="Pfam" id="PF13521"/>
    </source>
</evidence>
<name>A0A919VRP2_9ACTN</name>
<dbReference type="Gene3D" id="3.40.50.300">
    <property type="entry name" value="P-loop containing nucleotide triphosphate hydrolases"/>
    <property type="match status" value="1"/>
</dbReference>
<organism evidence="2 3">
    <name type="scientific">Actinoplanes auranticolor</name>
    <dbReference type="NCBI Taxonomy" id="47988"/>
    <lineage>
        <taxon>Bacteria</taxon>
        <taxon>Bacillati</taxon>
        <taxon>Actinomycetota</taxon>
        <taxon>Actinomycetes</taxon>
        <taxon>Micromonosporales</taxon>
        <taxon>Micromonosporaceae</taxon>
        <taxon>Actinoplanes</taxon>
    </lineage>
</organism>
<dbReference type="SUPFAM" id="SSF52540">
    <property type="entry name" value="P-loop containing nucleoside triphosphate hydrolases"/>
    <property type="match status" value="1"/>
</dbReference>
<dbReference type="Proteomes" id="UP000681340">
    <property type="component" value="Unassembled WGS sequence"/>
</dbReference>
<gene>
    <name evidence="2" type="ORF">Aau02nite_55580</name>
</gene>
<dbReference type="InterPro" id="IPR027417">
    <property type="entry name" value="P-loop_NTPase"/>
</dbReference>
<evidence type="ECO:0000313" key="3">
    <source>
        <dbReference type="Proteomes" id="UP000681340"/>
    </source>
</evidence>
<evidence type="ECO:0000313" key="2">
    <source>
        <dbReference type="EMBL" id="GIM73347.1"/>
    </source>
</evidence>
<protein>
    <recommendedName>
        <fullName evidence="1">NadR/Ttd14 AAA domain-containing protein</fullName>
    </recommendedName>
</protein>
<dbReference type="AlphaFoldDB" id="A0A919VRP2"/>
<comment type="caution">
    <text evidence="2">The sequence shown here is derived from an EMBL/GenBank/DDBJ whole genome shotgun (WGS) entry which is preliminary data.</text>
</comment>
<dbReference type="Pfam" id="PF13521">
    <property type="entry name" value="AAA_28"/>
    <property type="match status" value="1"/>
</dbReference>
<dbReference type="InterPro" id="IPR038727">
    <property type="entry name" value="NadR/Ttd14_AAA_dom"/>
</dbReference>
<accession>A0A919VRP2</accession>